<evidence type="ECO:0000313" key="1">
    <source>
        <dbReference type="EMBL" id="HEU97927.1"/>
    </source>
</evidence>
<dbReference type="Proteomes" id="UP000885664">
    <property type="component" value="Unassembled WGS sequence"/>
</dbReference>
<proteinExistence type="predicted"/>
<dbReference type="AlphaFoldDB" id="A0A7C2UQM1"/>
<reference evidence="1" key="1">
    <citation type="journal article" date="2020" name="mSystems">
        <title>Genome- and Community-Level Interaction Insights into Carbon Utilization and Element Cycling Functions of Hydrothermarchaeota in Hydrothermal Sediment.</title>
        <authorList>
            <person name="Zhou Z."/>
            <person name="Liu Y."/>
            <person name="Xu W."/>
            <person name="Pan J."/>
            <person name="Luo Z.H."/>
            <person name="Li M."/>
        </authorList>
    </citation>
    <scope>NUCLEOTIDE SEQUENCE [LARGE SCALE GENOMIC DNA]</scope>
    <source>
        <strain evidence="1">SpSt-1259</strain>
    </source>
</reference>
<sequence length="195" mass="22772">MNLLGWAMVCPYAMKLLWHGTIPLDVAVYPTAEESKHRHDMFGMIVEDQIRSGIFNIIDEKHEYEHGICFQNGEDELCARSKADYVYMGTLERTRSKNRLITIYLEISSSRINVAKPWQAILRGISLYYERRIPVGIIIVSPERMMFKILDDQDQRKVIMRINAGLRRDPEENWASSSNLCSLCELLHYCPYRLI</sequence>
<organism evidence="1">
    <name type="scientific">Fervidicoccus fontis</name>
    <dbReference type="NCBI Taxonomy" id="683846"/>
    <lineage>
        <taxon>Archaea</taxon>
        <taxon>Thermoproteota</taxon>
        <taxon>Thermoprotei</taxon>
        <taxon>Fervidicoccales</taxon>
        <taxon>Fervidicoccaceae</taxon>
        <taxon>Fervidicoccus</taxon>
    </lineage>
</organism>
<comment type="caution">
    <text evidence="1">The sequence shown here is derived from an EMBL/GenBank/DDBJ whole genome shotgun (WGS) entry which is preliminary data.</text>
</comment>
<accession>A0A7C2UQM1</accession>
<gene>
    <name evidence="1" type="ORF">ENO36_03630</name>
</gene>
<protein>
    <submittedName>
        <fullName evidence="1">Uncharacterized protein</fullName>
    </submittedName>
</protein>
<dbReference type="EMBL" id="DSFE01000079">
    <property type="protein sequence ID" value="HEU97927.1"/>
    <property type="molecule type" value="Genomic_DNA"/>
</dbReference>
<name>A0A7C2UQM1_9CREN</name>